<dbReference type="AlphaFoldDB" id="A0A2S3U1C6"/>
<protein>
    <submittedName>
        <fullName evidence="2">Sporulation initiation inhibitor protein Soj</fullName>
    </submittedName>
</protein>
<name>A0A2S3U1C6_LACPN</name>
<comment type="caution">
    <text evidence="2">The sequence shown here is derived from an EMBL/GenBank/DDBJ whole genome shotgun (WGS) entry which is preliminary data.</text>
</comment>
<dbReference type="PANTHER" id="PTHR13696">
    <property type="entry name" value="P-LOOP CONTAINING NUCLEOSIDE TRIPHOSPHATE HYDROLASE"/>
    <property type="match status" value="1"/>
</dbReference>
<sequence>MSEPAEVVRKANVISILNMKGGVGKTTLTCNLAVELARKNHSVLVVDIDPQFNSTQTLIKYFTGNLALYNQISDNGFTIKSIFDSSRPTSVVSQPKSQKIDGQNKEIPSIFTLRKEETSVDLIAGDLRLIVDINAASRDRFQGFFNRKHLRSSYEYILIDCPPTWGELTSVALSTSNYYLIPTTLDDFSSIGISILRDQLSNKVDALEPNTLNCLGVAYTFLNKTTAQDGIARSQKHVKKTVEIFFNNMSKDLHTPVNPFETLFYRDNRFVASSAIYRDEKNLAKNPQYAEKAAEFADEVIQRTTQETVI</sequence>
<feature type="domain" description="AAA" evidence="1">
    <location>
        <begin position="12"/>
        <end position="201"/>
    </location>
</feature>
<dbReference type="InterPro" id="IPR027417">
    <property type="entry name" value="P-loop_NTPase"/>
</dbReference>
<proteinExistence type="predicted"/>
<dbReference type="EMBL" id="NKCZ01000127">
    <property type="protein sequence ID" value="POD81846.1"/>
    <property type="molecule type" value="Genomic_DNA"/>
</dbReference>
<dbReference type="CDD" id="cd02042">
    <property type="entry name" value="ParAB_family"/>
    <property type="match status" value="1"/>
</dbReference>
<accession>A0A2S3U1C6</accession>
<dbReference type="InterPro" id="IPR025669">
    <property type="entry name" value="AAA_dom"/>
</dbReference>
<evidence type="ECO:0000313" key="2">
    <source>
        <dbReference type="EMBL" id="POD81846.1"/>
    </source>
</evidence>
<reference evidence="2 3" key="1">
    <citation type="submission" date="2017-06" db="EMBL/GenBank/DDBJ databases">
        <title>Genome sequence of Lactobacillus plantarum subsp. plantarum strain SRCM101258.</title>
        <authorList>
            <person name="Cho S.H."/>
        </authorList>
    </citation>
    <scope>NUCLEOTIDE SEQUENCE [LARGE SCALE GENOMIC DNA]</scope>
    <source>
        <strain evidence="2 3">SRCM101258</strain>
    </source>
</reference>
<dbReference type="InterPro" id="IPR050678">
    <property type="entry name" value="DNA_Partitioning_ATPase"/>
</dbReference>
<gene>
    <name evidence="2" type="ORF">S101258_03253</name>
</gene>
<dbReference type="Gene3D" id="3.40.50.300">
    <property type="entry name" value="P-loop containing nucleotide triphosphate hydrolases"/>
    <property type="match status" value="1"/>
</dbReference>
<dbReference type="Pfam" id="PF13614">
    <property type="entry name" value="AAA_31"/>
    <property type="match status" value="1"/>
</dbReference>
<dbReference type="Proteomes" id="UP000236990">
    <property type="component" value="Unassembled WGS sequence"/>
</dbReference>
<evidence type="ECO:0000313" key="3">
    <source>
        <dbReference type="Proteomes" id="UP000236990"/>
    </source>
</evidence>
<organism evidence="2 3">
    <name type="scientific">Lactiplantibacillus plantarum subsp. plantarum</name>
    <dbReference type="NCBI Taxonomy" id="337330"/>
    <lineage>
        <taxon>Bacteria</taxon>
        <taxon>Bacillati</taxon>
        <taxon>Bacillota</taxon>
        <taxon>Bacilli</taxon>
        <taxon>Lactobacillales</taxon>
        <taxon>Lactobacillaceae</taxon>
        <taxon>Lactiplantibacillus</taxon>
    </lineage>
</organism>
<evidence type="ECO:0000259" key="1">
    <source>
        <dbReference type="Pfam" id="PF13614"/>
    </source>
</evidence>
<dbReference type="SUPFAM" id="SSF52540">
    <property type="entry name" value="P-loop containing nucleoside triphosphate hydrolases"/>
    <property type="match status" value="1"/>
</dbReference>
<dbReference type="PANTHER" id="PTHR13696:SF52">
    <property type="entry name" value="PARA FAMILY PROTEIN CT_582"/>
    <property type="match status" value="1"/>
</dbReference>